<evidence type="ECO:0000313" key="4">
    <source>
        <dbReference type="Proteomes" id="UP001146793"/>
    </source>
</evidence>
<feature type="compositionally biased region" description="Basic and acidic residues" evidence="2">
    <location>
        <begin position="315"/>
        <end position="343"/>
    </location>
</feature>
<dbReference type="AlphaFoldDB" id="A0AAV8A3I2"/>
<comment type="caution">
    <text evidence="3">The sequence shown here is derived from an EMBL/GenBank/DDBJ whole genome shotgun (WGS) entry which is preliminary data.</text>
</comment>
<dbReference type="EMBL" id="JANTQA010000019">
    <property type="protein sequence ID" value="KAJ3446799.1"/>
    <property type="molecule type" value="Genomic_DNA"/>
</dbReference>
<protein>
    <submittedName>
        <fullName evidence="3">Uncharacterized protein</fullName>
    </submittedName>
</protein>
<proteinExistence type="predicted"/>
<gene>
    <name evidence="3" type="ORF">M0812_08134</name>
</gene>
<feature type="coiled-coil region" evidence="1">
    <location>
        <begin position="479"/>
        <end position="506"/>
    </location>
</feature>
<name>A0AAV8A3I2_9EUKA</name>
<feature type="region of interest" description="Disordered" evidence="2">
    <location>
        <begin position="315"/>
        <end position="350"/>
    </location>
</feature>
<evidence type="ECO:0000256" key="1">
    <source>
        <dbReference type="SAM" id="Coils"/>
    </source>
</evidence>
<organism evidence="3 4">
    <name type="scientific">Anaeramoeba flamelloides</name>
    <dbReference type="NCBI Taxonomy" id="1746091"/>
    <lineage>
        <taxon>Eukaryota</taxon>
        <taxon>Metamonada</taxon>
        <taxon>Anaeramoebidae</taxon>
        <taxon>Anaeramoeba</taxon>
    </lineage>
</organism>
<evidence type="ECO:0000256" key="2">
    <source>
        <dbReference type="SAM" id="MobiDB-lite"/>
    </source>
</evidence>
<keyword evidence="1" id="KW-0175">Coiled coil</keyword>
<evidence type="ECO:0000313" key="3">
    <source>
        <dbReference type="EMBL" id="KAJ3446799.1"/>
    </source>
</evidence>
<sequence>MSFEHFPKIKHFLDELETLIKQKPEEENCVFQRETNPITMTQHYSHDLLRHTTNLVELTKNIKEFFKQCDDLTGLKIYSKHIDNIKELIKQSKEICNFKQPQFESKEQTKTELENRISINKLDLQEIITFLAPLINNLQTLQLSCSKYQNLIVSSSPIIEIENKLKHYLNNSSQKNNDNYLKQFVKIEKLILLNLENYFRGFEFRFVILEKSKPWTLNNKKINNLLQVLTIQIPQILNFNKLTQVDDWFQNKLSFYQKKNNNLSEDENWVTEINSMKIFIKNLLQILMKLKKFVVSWEKLEIKIKNEIGKEKENANIKENGNENPKEKEKEKENSKEKEKENGEENENNKLLITINNLKTNKNGNNDPEIIKIKKKIKKLKSKKDLTIQYIQTILNSQNNNSKIADLEKKSSKINNKFKNIIQNNNYEKIDEIGETSSQQMELTQLLKDQKHYPHYIVKNIEINQNIINSFSTDNNNKMKFLNEELNAMKLNNLNLKGKYQKLKNQVLINHNSNNKKRKKK</sequence>
<accession>A0AAV8A3I2</accession>
<reference evidence="3" key="1">
    <citation type="submission" date="2022-08" db="EMBL/GenBank/DDBJ databases">
        <title>Novel sulphate-reducing endosymbionts in the free-living metamonad Anaeramoeba.</title>
        <authorList>
            <person name="Jerlstrom-Hultqvist J."/>
            <person name="Cepicka I."/>
            <person name="Gallot-Lavallee L."/>
            <person name="Salas-Leiva D."/>
            <person name="Curtis B.A."/>
            <person name="Zahonova K."/>
            <person name="Pipaliya S."/>
            <person name="Dacks J."/>
            <person name="Roger A.J."/>
        </authorList>
    </citation>
    <scope>NUCLEOTIDE SEQUENCE</scope>
    <source>
        <strain evidence="3">Busselton2</strain>
    </source>
</reference>
<dbReference type="Proteomes" id="UP001146793">
    <property type="component" value="Unassembled WGS sequence"/>
</dbReference>